<organism evidence="1 2">
    <name type="scientific">Diplocarpon coronariae</name>
    <dbReference type="NCBI Taxonomy" id="2795749"/>
    <lineage>
        <taxon>Eukaryota</taxon>
        <taxon>Fungi</taxon>
        <taxon>Dikarya</taxon>
        <taxon>Ascomycota</taxon>
        <taxon>Pezizomycotina</taxon>
        <taxon>Leotiomycetes</taxon>
        <taxon>Helotiales</taxon>
        <taxon>Drepanopezizaceae</taxon>
        <taxon>Diplocarpon</taxon>
    </lineage>
</organism>
<accession>A0A218YRN3</accession>
<dbReference type="Proteomes" id="UP000242519">
    <property type="component" value="Unassembled WGS sequence"/>
</dbReference>
<protein>
    <submittedName>
        <fullName evidence="1">Uncharacterized protein</fullName>
    </submittedName>
</protein>
<reference evidence="1 2" key="1">
    <citation type="submission" date="2017-04" db="EMBL/GenBank/DDBJ databases">
        <title>Draft genome sequence of Marssonina coronaria NL1: causal agent of apple blotch.</title>
        <authorList>
            <person name="Cheng Q."/>
        </authorList>
    </citation>
    <scope>NUCLEOTIDE SEQUENCE [LARGE SCALE GENOMIC DNA]</scope>
    <source>
        <strain evidence="1 2">NL1</strain>
    </source>
</reference>
<evidence type="ECO:0000313" key="1">
    <source>
        <dbReference type="EMBL" id="OWO92950.1"/>
    </source>
</evidence>
<proteinExistence type="predicted"/>
<dbReference type="EMBL" id="MZNU01000587">
    <property type="protein sequence ID" value="OWO92950.1"/>
    <property type="molecule type" value="Genomic_DNA"/>
</dbReference>
<name>A0A218YRN3_9HELO</name>
<dbReference type="AlphaFoldDB" id="A0A218YRN3"/>
<evidence type="ECO:0000313" key="2">
    <source>
        <dbReference type="Proteomes" id="UP000242519"/>
    </source>
</evidence>
<sequence length="106" mass="11738">MLEPSPSLSMPRVWLSLCGAFSPFSPFSPLTAALANGSEVRGQRSEVRPEGFSQSQARIIRDGQFWSKQTGAECLWRPNRPDSYNSSRPAFGALGGLHRLMWPAEE</sequence>
<gene>
    <name evidence="1" type="ORF">B2J93_3114</name>
</gene>
<dbReference type="InParanoid" id="A0A218YRN3"/>
<comment type="caution">
    <text evidence="1">The sequence shown here is derived from an EMBL/GenBank/DDBJ whole genome shotgun (WGS) entry which is preliminary data.</text>
</comment>
<keyword evidence="2" id="KW-1185">Reference proteome</keyword>